<evidence type="ECO:0000256" key="5">
    <source>
        <dbReference type="ARBA" id="ARBA00007882"/>
    </source>
</evidence>
<reference evidence="21 22" key="1">
    <citation type="submission" date="2025-05" db="UniProtKB">
        <authorList>
            <consortium name="RefSeq"/>
        </authorList>
    </citation>
    <scope>IDENTIFICATION</scope>
    <source>
        <tissue evidence="21 22">Muscle</tissue>
    </source>
</reference>
<feature type="repeat" description="TPR" evidence="16">
    <location>
        <begin position="447"/>
        <end position="480"/>
    </location>
</feature>
<evidence type="ECO:0000313" key="22">
    <source>
        <dbReference type="RefSeq" id="XP_022237988.1"/>
    </source>
</evidence>
<keyword evidence="12 18" id="KW-1133">Transmembrane helix</keyword>
<keyword evidence="20" id="KW-1185">Reference proteome</keyword>
<evidence type="ECO:0000256" key="10">
    <source>
        <dbReference type="ARBA" id="ARBA00022803"/>
    </source>
</evidence>
<dbReference type="InterPro" id="IPR011990">
    <property type="entry name" value="TPR-like_helical_dom_sf"/>
</dbReference>
<feature type="repeat" description="TPR" evidence="16">
    <location>
        <begin position="564"/>
        <end position="597"/>
    </location>
</feature>
<evidence type="ECO:0000256" key="2">
    <source>
        <dbReference type="ARBA" id="ARBA00004141"/>
    </source>
</evidence>
<feature type="region of interest" description="Disordered" evidence="17">
    <location>
        <begin position="819"/>
        <end position="869"/>
    </location>
</feature>
<dbReference type="Pfam" id="PF13414">
    <property type="entry name" value="TPR_11"/>
    <property type="match status" value="1"/>
</dbReference>
<evidence type="ECO:0000256" key="4">
    <source>
        <dbReference type="ARBA" id="ARBA00004922"/>
    </source>
</evidence>
<feature type="transmembrane region" description="Helical" evidence="18">
    <location>
        <begin position="7"/>
        <end position="31"/>
    </location>
</feature>
<feature type="transmembrane region" description="Helical" evidence="18">
    <location>
        <begin position="236"/>
        <end position="255"/>
    </location>
</feature>
<feature type="transmembrane region" description="Helical" evidence="18">
    <location>
        <begin position="345"/>
        <end position="367"/>
    </location>
</feature>
<dbReference type="SUPFAM" id="SSF48452">
    <property type="entry name" value="TPR-like"/>
    <property type="match status" value="3"/>
</dbReference>
<feature type="compositionally biased region" description="Polar residues" evidence="17">
    <location>
        <begin position="822"/>
        <end position="833"/>
    </location>
</feature>
<dbReference type="GeneID" id="106478647"/>
<dbReference type="InterPro" id="IPR013618">
    <property type="entry name" value="TMTC_DUF1736"/>
</dbReference>
<evidence type="ECO:0000256" key="9">
    <source>
        <dbReference type="ARBA" id="ARBA00022737"/>
    </source>
</evidence>
<keyword evidence="9" id="KW-0677">Repeat</keyword>
<comment type="pathway">
    <text evidence="4">Protein modification; protein glycosylation.</text>
</comment>
<evidence type="ECO:0000256" key="6">
    <source>
        <dbReference type="ARBA" id="ARBA00012839"/>
    </source>
</evidence>
<keyword evidence="11" id="KW-0256">Endoplasmic reticulum</keyword>
<evidence type="ECO:0000256" key="17">
    <source>
        <dbReference type="SAM" id="MobiDB-lite"/>
    </source>
</evidence>
<dbReference type="Gene3D" id="1.25.40.10">
    <property type="entry name" value="Tetratricopeptide repeat domain"/>
    <property type="match status" value="4"/>
</dbReference>
<protein>
    <recommendedName>
        <fullName evidence="6">dolichyl-phosphate-mannose--protein mannosyltransferase</fullName>
        <ecNumber evidence="6">2.4.1.109</ecNumber>
    </recommendedName>
</protein>
<keyword evidence="10 16" id="KW-0802">TPR repeat</keyword>
<keyword evidence="13 18" id="KW-0472">Membrane</keyword>
<dbReference type="RefSeq" id="XP_022237988.1">
    <property type="nucleotide sequence ID" value="XM_022382280.1"/>
</dbReference>
<evidence type="ECO:0000256" key="15">
    <source>
        <dbReference type="ARBA" id="ARBA00045102"/>
    </source>
</evidence>
<name>A0ABM1S2Y3_LIMPO</name>
<evidence type="ECO:0000256" key="12">
    <source>
        <dbReference type="ARBA" id="ARBA00022989"/>
    </source>
</evidence>
<feature type="repeat" description="TPR" evidence="16">
    <location>
        <begin position="598"/>
        <end position="631"/>
    </location>
</feature>
<evidence type="ECO:0000256" key="7">
    <source>
        <dbReference type="ARBA" id="ARBA00022679"/>
    </source>
</evidence>
<evidence type="ECO:0000313" key="23">
    <source>
        <dbReference type="RefSeq" id="XP_022237989.1"/>
    </source>
</evidence>
<keyword evidence="7" id="KW-0808">Transferase</keyword>
<comment type="catalytic activity">
    <reaction evidence="15">
        <text>a di-trans,poly-cis-dolichyl beta-D-mannosyl phosphate + L-seryl-[protein] = 3-O-(alpha-D-mannosyl)-L-seryl-[protein] + a di-trans,poly-cis-dolichyl phosphate + H(+)</text>
        <dbReference type="Rhea" id="RHEA:17377"/>
        <dbReference type="Rhea" id="RHEA-COMP:9863"/>
        <dbReference type="Rhea" id="RHEA-COMP:13546"/>
        <dbReference type="Rhea" id="RHEA-COMP:19498"/>
        <dbReference type="Rhea" id="RHEA-COMP:19501"/>
        <dbReference type="ChEBI" id="CHEBI:15378"/>
        <dbReference type="ChEBI" id="CHEBI:29999"/>
        <dbReference type="ChEBI" id="CHEBI:57683"/>
        <dbReference type="ChEBI" id="CHEBI:58211"/>
        <dbReference type="ChEBI" id="CHEBI:137321"/>
        <dbReference type="EC" id="2.4.1.109"/>
    </reaction>
</comment>
<evidence type="ECO:0000256" key="16">
    <source>
        <dbReference type="PROSITE-ProRule" id="PRU00339"/>
    </source>
</evidence>
<evidence type="ECO:0000256" key="3">
    <source>
        <dbReference type="ARBA" id="ARBA00004240"/>
    </source>
</evidence>
<feature type="transmembrane region" description="Helical" evidence="18">
    <location>
        <begin position="286"/>
        <end position="307"/>
    </location>
</feature>
<feature type="transmembrane region" description="Helical" evidence="18">
    <location>
        <begin position="379"/>
        <end position="397"/>
    </location>
</feature>
<dbReference type="EC" id="2.4.1.109" evidence="6"/>
<dbReference type="PROSITE" id="PS50005">
    <property type="entry name" value="TPR"/>
    <property type="match status" value="5"/>
</dbReference>
<evidence type="ECO:0000313" key="21">
    <source>
        <dbReference type="RefSeq" id="XP_013794657.1"/>
    </source>
</evidence>
<dbReference type="PROSITE" id="PS50293">
    <property type="entry name" value="TPR_REGION"/>
    <property type="match status" value="2"/>
</dbReference>
<feature type="transmembrane region" description="Helical" evidence="18">
    <location>
        <begin position="91"/>
        <end position="112"/>
    </location>
</feature>
<evidence type="ECO:0000313" key="20">
    <source>
        <dbReference type="Proteomes" id="UP000694941"/>
    </source>
</evidence>
<dbReference type="InterPro" id="IPR019734">
    <property type="entry name" value="TPR_rpt"/>
</dbReference>
<dbReference type="RefSeq" id="XP_013794657.1">
    <property type="nucleotide sequence ID" value="XM_013939203.2"/>
</dbReference>
<keyword evidence="8 18" id="KW-0812">Transmembrane</keyword>
<comment type="catalytic activity">
    <reaction evidence="14">
        <text>a di-trans,poly-cis-dolichyl beta-D-mannosyl phosphate + L-threonyl-[protein] = 3-O-(alpha-D-mannosyl)-L-threonyl-[protein] + a di-trans,poly-cis-dolichyl phosphate + H(+)</text>
        <dbReference type="Rhea" id="RHEA:53396"/>
        <dbReference type="Rhea" id="RHEA-COMP:11060"/>
        <dbReference type="Rhea" id="RHEA-COMP:13547"/>
        <dbReference type="Rhea" id="RHEA-COMP:19498"/>
        <dbReference type="Rhea" id="RHEA-COMP:19501"/>
        <dbReference type="ChEBI" id="CHEBI:15378"/>
        <dbReference type="ChEBI" id="CHEBI:30013"/>
        <dbReference type="ChEBI" id="CHEBI:57683"/>
        <dbReference type="ChEBI" id="CHEBI:58211"/>
        <dbReference type="ChEBI" id="CHEBI:137323"/>
        <dbReference type="EC" id="2.4.1.109"/>
    </reaction>
</comment>
<feature type="transmembrane region" description="Helical" evidence="18">
    <location>
        <begin position="319"/>
        <end position="339"/>
    </location>
</feature>
<comment type="similarity">
    <text evidence="5">Belongs to the TMTC family.</text>
</comment>
<organism evidence="20 22">
    <name type="scientific">Limulus polyphemus</name>
    <name type="common">Atlantic horseshoe crab</name>
    <dbReference type="NCBI Taxonomy" id="6850"/>
    <lineage>
        <taxon>Eukaryota</taxon>
        <taxon>Metazoa</taxon>
        <taxon>Ecdysozoa</taxon>
        <taxon>Arthropoda</taxon>
        <taxon>Chelicerata</taxon>
        <taxon>Merostomata</taxon>
        <taxon>Xiphosura</taxon>
        <taxon>Limulidae</taxon>
        <taxon>Limulus</taxon>
    </lineage>
</organism>
<evidence type="ECO:0000259" key="19">
    <source>
        <dbReference type="Pfam" id="PF08409"/>
    </source>
</evidence>
<comment type="subcellular location">
    <subcellularLocation>
        <location evidence="3">Endoplasmic reticulum</location>
    </subcellularLocation>
    <subcellularLocation>
        <location evidence="2">Membrane</location>
        <topology evidence="2">Multi-pass membrane protein</topology>
    </subcellularLocation>
</comment>
<dbReference type="SMART" id="SM00028">
    <property type="entry name" value="TPR"/>
    <property type="match status" value="8"/>
</dbReference>
<gene>
    <name evidence="21 22 23" type="primary">LOC106478647</name>
</gene>
<feature type="compositionally biased region" description="Basic and acidic residues" evidence="17">
    <location>
        <begin position="856"/>
        <end position="869"/>
    </location>
</feature>
<dbReference type="Pfam" id="PF13174">
    <property type="entry name" value="TPR_6"/>
    <property type="match status" value="1"/>
</dbReference>
<dbReference type="RefSeq" id="XP_022237989.1">
    <property type="nucleotide sequence ID" value="XM_022382281.1"/>
</dbReference>
<dbReference type="Pfam" id="PF08409">
    <property type="entry name" value="TMTC_DUF1736"/>
    <property type="match status" value="1"/>
</dbReference>
<evidence type="ECO:0000256" key="13">
    <source>
        <dbReference type="ARBA" id="ARBA00023136"/>
    </source>
</evidence>
<feature type="repeat" description="TPR" evidence="16">
    <location>
        <begin position="669"/>
        <end position="702"/>
    </location>
</feature>
<evidence type="ECO:0000256" key="11">
    <source>
        <dbReference type="ARBA" id="ARBA00022824"/>
    </source>
</evidence>
<feature type="repeat" description="TPR" evidence="16">
    <location>
        <begin position="481"/>
        <end position="514"/>
    </location>
</feature>
<dbReference type="PANTHER" id="PTHR44395:SF1">
    <property type="entry name" value="PROTEIN O-MANNOSYL-TRANSFERASE TMTC3"/>
    <property type="match status" value="1"/>
</dbReference>
<dbReference type="Proteomes" id="UP000694941">
    <property type="component" value="Unplaced"/>
</dbReference>
<comment type="function">
    <text evidence="1">Transfers mannosyl residues to the hydroxyl group of serine or threonine residues.</text>
</comment>
<evidence type="ECO:0000256" key="8">
    <source>
        <dbReference type="ARBA" id="ARBA00022692"/>
    </source>
</evidence>
<dbReference type="PANTHER" id="PTHR44395">
    <property type="match status" value="1"/>
</dbReference>
<dbReference type="Pfam" id="PF13181">
    <property type="entry name" value="TPR_8"/>
    <property type="match status" value="4"/>
</dbReference>
<sequence length="869" mass="98731">MMNQIQTGYYVAVAVLASVCYLNSLGCGFVFDDVSAVKDNRDLRPETPFVNLFWNDFWGTPIHKEHSHKSYRPLCVLTFRLNYLISELEPFSYHLINIILHVIVCLLFLGITRRFLPEGASFIAAILFAIHPIHTEAVTGVVGRAEILSSVFFLLAFSSYTKAAVRAHQTEWSPFLHCILFVTAATLCKEQGITVVGVCGIYEMFVVQKLRLQDLLYVRKNIVASKAQPPPWFREMVLRLAVLVLGALGLLFGRFQVMGAQLPVFTRFDNPAAVATTPARQLTYNYLLSVNAWLLLFPSSLCCDWTMGTIPLVESFIDFRNLATLGLYFSLILLVWSVFSSDDGHAEVVIMGLALLVLPFLPASNLFFPVGFVVAERILYTPSMGLCLLVAYGWHILIERIKWKPMLWILLTVLVLSHSLKTIVRNFDWKSEYTLFMAGLKVNKENAKLYNNVGHALEGEGNYQEALAYFLEAVRAQDDDIGAHINVGRTYNNLQMYNEAEESFRKAKALLPRPKSGEPYKARIAPNHLNVFLNLANLISRNKSRLEEADALYRQAISMRADYIQAYINRGDILIKLNRTQEAQEVYERALQFDSSNPDIYYNLGVVYLEQRKATQAMVYFNKALAIDPNHEQALMNSAVLIQESGNTRLRHIAYERLQHLLEKGKTNERVYFNLGMLAMDEKHTAKAEIWFKKAIQIREDFRSALFNLALLLSDSQRPLEAVPFLKQLLKHHPDHVKGLILLGDIYINHMKDLEAAEKCYIKILQMDPNNVQAKHNLCVVYVERGQLALGEHCLQEVASLAPKEEYVQRHLQIVRARLQKTRTGNNKGSASGSKVVKPKTKHQNTALPGNLIDTETYHDDKNRVTSEL</sequence>
<evidence type="ECO:0000256" key="18">
    <source>
        <dbReference type="SAM" id="Phobius"/>
    </source>
</evidence>
<feature type="domain" description="DUF1736" evidence="19">
    <location>
        <begin position="260"/>
        <end position="331"/>
    </location>
</feature>
<evidence type="ECO:0000256" key="14">
    <source>
        <dbReference type="ARBA" id="ARBA00045085"/>
    </source>
</evidence>
<proteinExistence type="inferred from homology"/>
<evidence type="ECO:0000256" key="1">
    <source>
        <dbReference type="ARBA" id="ARBA00003582"/>
    </source>
</evidence>
<accession>A0ABM1S2Y3</accession>